<name>A0A4R4E9A9_9BACT</name>
<protein>
    <submittedName>
        <fullName evidence="5">Glycosyltransferase family 2 protein</fullName>
    </submittedName>
</protein>
<feature type="domain" description="Glycosyltransferase 2-like" evidence="4">
    <location>
        <begin position="14"/>
        <end position="183"/>
    </location>
</feature>
<sequence length="313" mass="36463">MTNSKRNIRLKPISFIIITYNRPDDTLALLRNIMSLDGAGSLLQEVVLVNNASTSDYSSVQAYCREQHPAPIHYEDAPENLGVARGRNYALRFATAPILVMIDDDAEMGNSDCLYRLLEEFERQRSERPKAIVSFKVLYYDTRELQRNTLPHKQFDRYKNKSFFETYFYAGGAHAIRRSALDVVGDYPEDFFYGMEEYDLSYRLLDAGFSIVYSDAIIMLHKESPLGRKPKAEKVQMMWVNKSKVAWRYLPLRFFWTTALLWSVEYLVKSGSKIGGFFSGWRAIFRMMRQEKRRTVSKDTLLHLDALGARLWY</sequence>
<dbReference type="PANTHER" id="PTHR43179:SF12">
    <property type="entry name" value="GALACTOFURANOSYLTRANSFERASE GLFT2"/>
    <property type="match status" value="1"/>
</dbReference>
<dbReference type="EMBL" id="SKFH01000002">
    <property type="protein sequence ID" value="TCZ74418.1"/>
    <property type="molecule type" value="Genomic_DNA"/>
</dbReference>
<dbReference type="Proteomes" id="UP000295164">
    <property type="component" value="Unassembled WGS sequence"/>
</dbReference>
<evidence type="ECO:0000256" key="2">
    <source>
        <dbReference type="ARBA" id="ARBA00022676"/>
    </source>
</evidence>
<dbReference type="AlphaFoldDB" id="A0A4R4E9A9"/>
<dbReference type="GO" id="GO:0016757">
    <property type="term" value="F:glycosyltransferase activity"/>
    <property type="evidence" value="ECO:0007669"/>
    <property type="project" value="UniProtKB-KW"/>
</dbReference>
<organism evidence="5 6">
    <name type="scientific">Flaviaesturariibacter aridisoli</name>
    <dbReference type="NCBI Taxonomy" id="2545761"/>
    <lineage>
        <taxon>Bacteria</taxon>
        <taxon>Pseudomonadati</taxon>
        <taxon>Bacteroidota</taxon>
        <taxon>Chitinophagia</taxon>
        <taxon>Chitinophagales</taxon>
        <taxon>Chitinophagaceae</taxon>
        <taxon>Flaviaestuariibacter</taxon>
    </lineage>
</organism>
<keyword evidence="6" id="KW-1185">Reference proteome</keyword>
<dbReference type="Gene3D" id="3.90.550.10">
    <property type="entry name" value="Spore Coat Polysaccharide Biosynthesis Protein SpsA, Chain A"/>
    <property type="match status" value="1"/>
</dbReference>
<evidence type="ECO:0000256" key="1">
    <source>
        <dbReference type="ARBA" id="ARBA00006739"/>
    </source>
</evidence>
<dbReference type="InterPro" id="IPR029044">
    <property type="entry name" value="Nucleotide-diphossugar_trans"/>
</dbReference>
<gene>
    <name evidence="5" type="ORF">E0486_01985</name>
</gene>
<dbReference type="PANTHER" id="PTHR43179">
    <property type="entry name" value="RHAMNOSYLTRANSFERASE WBBL"/>
    <property type="match status" value="1"/>
</dbReference>
<proteinExistence type="inferred from homology"/>
<comment type="similarity">
    <text evidence="1">Belongs to the glycosyltransferase 2 family.</text>
</comment>
<keyword evidence="2" id="KW-0328">Glycosyltransferase</keyword>
<keyword evidence="3 5" id="KW-0808">Transferase</keyword>
<evidence type="ECO:0000256" key="3">
    <source>
        <dbReference type="ARBA" id="ARBA00022679"/>
    </source>
</evidence>
<evidence type="ECO:0000313" key="6">
    <source>
        <dbReference type="Proteomes" id="UP000295164"/>
    </source>
</evidence>
<dbReference type="Pfam" id="PF00535">
    <property type="entry name" value="Glycos_transf_2"/>
    <property type="match status" value="1"/>
</dbReference>
<evidence type="ECO:0000259" key="4">
    <source>
        <dbReference type="Pfam" id="PF00535"/>
    </source>
</evidence>
<reference evidence="5 6" key="1">
    <citation type="submission" date="2019-03" db="EMBL/GenBank/DDBJ databases">
        <authorList>
            <person name="Kim M.K.M."/>
        </authorList>
    </citation>
    <scope>NUCLEOTIDE SEQUENCE [LARGE SCALE GENOMIC DNA]</scope>
    <source>
        <strain evidence="5 6">17J68-15</strain>
    </source>
</reference>
<accession>A0A4R4E9A9</accession>
<dbReference type="OrthoDB" id="1143197at2"/>
<comment type="caution">
    <text evidence="5">The sequence shown here is derived from an EMBL/GenBank/DDBJ whole genome shotgun (WGS) entry which is preliminary data.</text>
</comment>
<evidence type="ECO:0000313" key="5">
    <source>
        <dbReference type="EMBL" id="TCZ74418.1"/>
    </source>
</evidence>
<dbReference type="SUPFAM" id="SSF53448">
    <property type="entry name" value="Nucleotide-diphospho-sugar transferases"/>
    <property type="match status" value="1"/>
</dbReference>
<dbReference type="InterPro" id="IPR001173">
    <property type="entry name" value="Glyco_trans_2-like"/>
</dbReference>